<evidence type="ECO:0000313" key="1">
    <source>
        <dbReference type="EMBL" id="GAA0164279.1"/>
    </source>
</evidence>
<organism evidence="1 2">
    <name type="scientific">Lithospermum erythrorhizon</name>
    <name type="common">Purple gromwell</name>
    <name type="synonym">Lithospermum officinale var. erythrorhizon</name>
    <dbReference type="NCBI Taxonomy" id="34254"/>
    <lineage>
        <taxon>Eukaryota</taxon>
        <taxon>Viridiplantae</taxon>
        <taxon>Streptophyta</taxon>
        <taxon>Embryophyta</taxon>
        <taxon>Tracheophyta</taxon>
        <taxon>Spermatophyta</taxon>
        <taxon>Magnoliopsida</taxon>
        <taxon>eudicotyledons</taxon>
        <taxon>Gunneridae</taxon>
        <taxon>Pentapetalae</taxon>
        <taxon>asterids</taxon>
        <taxon>lamiids</taxon>
        <taxon>Boraginales</taxon>
        <taxon>Boraginaceae</taxon>
        <taxon>Boraginoideae</taxon>
        <taxon>Lithospermeae</taxon>
        <taxon>Lithospermum</taxon>
    </lineage>
</organism>
<name>A0AAV3QJS5_LITER</name>
<dbReference type="AlphaFoldDB" id="A0AAV3QJS5"/>
<dbReference type="EMBL" id="BAABME010004998">
    <property type="protein sequence ID" value="GAA0164279.1"/>
    <property type="molecule type" value="Genomic_DNA"/>
</dbReference>
<dbReference type="Gene3D" id="3.30.420.10">
    <property type="entry name" value="Ribonuclease H-like superfamily/Ribonuclease H"/>
    <property type="match status" value="1"/>
</dbReference>
<comment type="caution">
    <text evidence="1">The sequence shown here is derived from an EMBL/GenBank/DDBJ whole genome shotgun (WGS) entry which is preliminary data.</text>
</comment>
<keyword evidence="2" id="KW-1185">Reference proteome</keyword>
<gene>
    <name evidence="1" type="ORF">LIER_19955</name>
</gene>
<sequence>MNRIIFKGIKKNLRQSGKSGGSWVEESPTVLWPLCSTPNQATGEAPFSLVYGTEVVLPAEEGPDRINRILGPGTYELEDFDGRPIVRTWHASKLWKYYM</sequence>
<dbReference type="Proteomes" id="UP001454036">
    <property type="component" value="Unassembled WGS sequence"/>
</dbReference>
<dbReference type="GO" id="GO:0003676">
    <property type="term" value="F:nucleic acid binding"/>
    <property type="evidence" value="ECO:0007669"/>
    <property type="project" value="InterPro"/>
</dbReference>
<reference evidence="1 2" key="1">
    <citation type="submission" date="2024-01" db="EMBL/GenBank/DDBJ databases">
        <title>The complete chloroplast genome sequence of Lithospermum erythrorhizon: insights into the phylogenetic relationship among Boraginaceae species and the maternal lineages of purple gromwells.</title>
        <authorList>
            <person name="Okada T."/>
            <person name="Watanabe K."/>
        </authorList>
    </citation>
    <scope>NUCLEOTIDE SEQUENCE [LARGE SCALE GENOMIC DNA]</scope>
</reference>
<dbReference type="InterPro" id="IPR036397">
    <property type="entry name" value="RNaseH_sf"/>
</dbReference>
<evidence type="ECO:0000313" key="2">
    <source>
        <dbReference type="Proteomes" id="UP001454036"/>
    </source>
</evidence>
<proteinExistence type="predicted"/>
<protein>
    <submittedName>
        <fullName evidence="1">Uncharacterized protein</fullName>
    </submittedName>
</protein>
<accession>A0AAV3QJS5</accession>